<evidence type="ECO:0000313" key="9">
    <source>
        <dbReference type="Proteomes" id="UP000537862"/>
    </source>
</evidence>
<dbReference type="AlphaFoldDB" id="A0A849PAE3"/>
<dbReference type="SFLD" id="SFLDG01017">
    <property type="entry name" value="Polyprenyl_Transferase_Like"/>
    <property type="match status" value="1"/>
</dbReference>
<protein>
    <submittedName>
        <fullName evidence="8">Polyprenyl synthetase family protein</fullName>
    </submittedName>
</protein>
<dbReference type="Proteomes" id="UP000537862">
    <property type="component" value="Unassembled WGS sequence"/>
</dbReference>
<evidence type="ECO:0000256" key="7">
    <source>
        <dbReference type="RuleBase" id="RU004466"/>
    </source>
</evidence>
<organism evidence="8 9">
    <name type="scientific">Pelistega suis</name>
    <dbReference type="NCBI Taxonomy" id="1631957"/>
    <lineage>
        <taxon>Bacteria</taxon>
        <taxon>Pseudomonadati</taxon>
        <taxon>Pseudomonadota</taxon>
        <taxon>Betaproteobacteria</taxon>
        <taxon>Burkholderiales</taxon>
        <taxon>Alcaligenaceae</taxon>
        <taxon>Pelistega</taxon>
    </lineage>
</organism>
<dbReference type="GO" id="GO:0046872">
    <property type="term" value="F:metal ion binding"/>
    <property type="evidence" value="ECO:0007669"/>
    <property type="project" value="UniProtKB-KW"/>
</dbReference>
<dbReference type="InterPro" id="IPR053378">
    <property type="entry name" value="Prenyl_diphosphate_synthase"/>
</dbReference>
<evidence type="ECO:0000313" key="8">
    <source>
        <dbReference type="EMBL" id="NOL52468.1"/>
    </source>
</evidence>
<dbReference type="InterPro" id="IPR033749">
    <property type="entry name" value="Polyprenyl_synt_CS"/>
</dbReference>
<dbReference type="SUPFAM" id="SSF48576">
    <property type="entry name" value="Terpenoid synthases"/>
    <property type="match status" value="1"/>
</dbReference>
<dbReference type="PROSITE" id="PS00444">
    <property type="entry name" value="POLYPRENYL_SYNTHASE_2"/>
    <property type="match status" value="1"/>
</dbReference>
<dbReference type="PANTHER" id="PTHR43281">
    <property type="entry name" value="FARNESYL DIPHOSPHATE SYNTHASE"/>
    <property type="match status" value="1"/>
</dbReference>
<dbReference type="PROSITE" id="PS00723">
    <property type="entry name" value="POLYPRENYL_SYNTHASE_1"/>
    <property type="match status" value="1"/>
</dbReference>
<dbReference type="PANTHER" id="PTHR43281:SF1">
    <property type="entry name" value="FARNESYL DIPHOSPHATE SYNTHASE"/>
    <property type="match status" value="1"/>
</dbReference>
<sequence>MRYAVLGPGKRVRAALVYAAGLACAPHGRLDATQLKSLSLAASAVELIHAYSLVHDDLPCMDDDDMRRGRPTCHIQYGEAMALLAADALQPLAFQQLAQMPISPALIVQSIHVLSKAAGSLGMVGGQVIDVANVGNLLELSQLQQMHRMKTGAMIEGSVVLGAIALGANSEVRQSLDTYAAAIGLAFQVVDDILDVTADSQALGKTAGKDAQANKPTYVSIMGLDASRKFAEDLYQKAVDALLPLGQSAQRLRELADFIIRRHY</sequence>
<evidence type="ECO:0000256" key="6">
    <source>
        <dbReference type="ARBA" id="ARBA00023229"/>
    </source>
</evidence>
<dbReference type="PROSITE" id="PS51257">
    <property type="entry name" value="PROKAR_LIPOPROTEIN"/>
    <property type="match status" value="1"/>
</dbReference>
<dbReference type="Gene3D" id="1.10.600.10">
    <property type="entry name" value="Farnesyl Diphosphate Synthase"/>
    <property type="match status" value="1"/>
</dbReference>
<dbReference type="NCBIfam" id="NF045485">
    <property type="entry name" value="FPPsyn"/>
    <property type="match status" value="1"/>
</dbReference>
<gene>
    <name evidence="8" type="ORF">HKX39_09855</name>
</gene>
<keyword evidence="3 7" id="KW-0808">Transferase</keyword>
<comment type="caution">
    <text evidence="8">The sequence shown here is derived from an EMBL/GenBank/DDBJ whole genome shotgun (WGS) entry which is preliminary data.</text>
</comment>
<dbReference type="GO" id="GO:0005737">
    <property type="term" value="C:cytoplasm"/>
    <property type="evidence" value="ECO:0007669"/>
    <property type="project" value="UniProtKB-ARBA"/>
</dbReference>
<comment type="cofactor">
    <cofactor evidence="1">
        <name>Mg(2+)</name>
        <dbReference type="ChEBI" id="CHEBI:18420"/>
    </cofactor>
</comment>
<keyword evidence="6" id="KW-0414">Isoprene biosynthesis</keyword>
<dbReference type="InterPro" id="IPR008949">
    <property type="entry name" value="Isoprenoid_synthase_dom_sf"/>
</dbReference>
<comment type="similarity">
    <text evidence="2 7">Belongs to the FPP/GGPP synthase family.</text>
</comment>
<dbReference type="SFLD" id="SFLDS00005">
    <property type="entry name" value="Isoprenoid_Synthase_Type_I"/>
    <property type="match status" value="1"/>
</dbReference>
<evidence type="ECO:0000256" key="3">
    <source>
        <dbReference type="ARBA" id="ARBA00022679"/>
    </source>
</evidence>
<keyword evidence="9" id="KW-1185">Reference proteome</keyword>
<proteinExistence type="inferred from homology"/>
<dbReference type="EMBL" id="JABGBN010000009">
    <property type="protein sequence ID" value="NOL52468.1"/>
    <property type="molecule type" value="Genomic_DNA"/>
</dbReference>
<keyword evidence="5" id="KW-0460">Magnesium</keyword>
<evidence type="ECO:0000256" key="5">
    <source>
        <dbReference type="ARBA" id="ARBA00022842"/>
    </source>
</evidence>
<dbReference type="GO" id="GO:0016114">
    <property type="term" value="P:terpenoid biosynthetic process"/>
    <property type="evidence" value="ECO:0007669"/>
    <property type="project" value="UniProtKB-ARBA"/>
</dbReference>
<dbReference type="CDD" id="cd00685">
    <property type="entry name" value="Trans_IPPS_HT"/>
    <property type="match status" value="1"/>
</dbReference>
<evidence type="ECO:0000256" key="2">
    <source>
        <dbReference type="ARBA" id="ARBA00006706"/>
    </source>
</evidence>
<accession>A0A849PAE3</accession>
<dbReference type="FunFam" id="1.10.600.10:FF:000001">
    <property type="entry name" value="Geranylgeranyl diphosphate synthase"/>
    <property type="match status" value="1"/>
</dbReference>
<reference evidence="8 9" key="1">
    <citation type="submission" date="2020-05" db="EMBL/GenBank/DDBJ databases">
        <authorList>
            <person name="Niu N."/>
        </authorList>
    </citation>
    <scope>NUCLEOTIDE SEQUENCE [LARGE SCALE GENOMIC DNA]</scope>
    <source>
        <strain evidence="8 9">3340-03</strain>
    </source>
</reference>
<keyword evidence="4" id="KW-0479">Metal-binding</keyword>
<evidence type="ECO:0000256" key="1">
    <source>
        <dbReference type="ARBA" id="ARBA00001946"/>
    </source>
</evidence>
<dbReference type="GO" id="GO:0004659">
    <property type="term" value="F:prenyltransferase activity"/>
    <property type="evidence" value="ECO:0007669"/>
    <property type="project" value="InterPro"/>
</dbReference>
<dbReference type="InterPro" id="IPR000092">
    <property type="entry name" value="Polyprenyl_synt"/>
</dbReference>
<evidence type="ECO:0000256" key="4">
    <source>
        <dbReference type="ARBA" id="ARBA00022723"/>
    </source>
</evidence>
<name>A0A849PAE3_9BURK</name>
<dbReference type="Pfam" id="PF00348">
    <property type="entry name" value="polyprenyl_synt"/>
    <property type="match status" value="1"/>
</dbReference>